<evidence type="ECO:0000313" key="3">
    <source>
        <dbReference type="Proteomes" id="UP001189429"/>
    </source>
</evidence>
<feature type="non-terminal residue" evidence="2">
    <location>
        <position position="70"/>
    </location>
</feature>
<reference evidence="2" key="1">
    <citation type="submission" date="2023-10" db="EMBL/GenBank/DDBJ databases">
        <authorList>
            <person name="Chen Y."/>
            <person name="Shah S."/>
            <person name="Dougan E. K."/>
            <person name="Thang M."/>
            <person name="Chan C."/>
        </authorList>
    </citation>
    <scope>NUCLEOTIDE SEQUENCE [LARGE SCALE GENOMIC DNA]</scope>
</reference>
<organism evidence="2 3">
    <name type="scientific">Prorocentrum cordatum</name>
    <dbReference type="NCBI Taxonomy" id="2364126"/>
    <lineage>
        <taxon>Eukaryota</taxon>
        <taxon>Sar</taxon>
        <taxon>Alveolata</taxon>
        <taxon>Dinophyceae</taxon>
        <taxon>Prorocentrales</taxon>
        <taxon>Prorocentraceae</taxon>
        <taxon>Prorocentrum</taxon>
    </lineage>
</organism>
<name>A0ABN9QJB1_9DINO</name>
<accession>A0ABN9QJB1</accession>
<keyword evidence="3" id="KW-1185">Reference proteome</keyword>
<comment type="caution">
    <text evidence="2">The sequence shown here is derived from an EMBL/GenBank/DDBJ whole genome shotgun (WGS) entry which is preliminary data.</text>
</comment>
<protein>
    <submittedName>
        <fullName evidence="2">Uncharacterized protein</fullName>
    </submittedName>
</protein>
<proteinExistence type="predicted"/>
<dbReference type="EMBL" id="CAUYUJ010003581">
    <property type="protein sequence ID" value="CAK0805882.1"/>
    <property type="molecule type" value="Genomic_DNA"/>
</dbReference>
<evidence type="ECO:0000313" key="2">
    <source>
        <dbReference type="EMBL" id="CAK0805882.1"/>
    </source>
</evidence>
<evidence type="ECO:0000256" key="1">
    <source>
        <dbReference type="SAM" id="MobiDB-lite"/>
    </source>
</evidence>
<gene>
    <name evidence="2" type="ORF">PCOR1329_LOCUS12294</name>
</gene>
<feature type="compositionally biased region" description="Basic residues" evidence="1">
    <location>
        <begin position="34"/>
        <end position="48"/>
    </location>
</feature>
<sequence>HPRPHGRPRGAPLQPHAAHPGPASSRAEPGPQARGRRRTRPAGHRGALRRGQEQPAAHAVGPLGRRELRQ</sequence>
<feature type="region of interest" description="Disordered" evidence="1">
    <location>
        <begin position="1"/>
        <end position="70"/>
    </location>
</feature>
<feature type="non-terminal residue" evidence="2">
    <location>
        <position position="1"/>
    </location>
</feature>
<dbReference type="Proteomes" id="UP001189429">
    <property type="component" value="Unassembled WGS sequence"/>
</dbReference>